<evidence type="ECO:0000256" key="1">
    <source>
        <dbReference type="SAM" id="MobiDB-lite"/>
    </source>
</evidence>
<reference evidence="3" key="1">
    <citation type="journal article" date="2014" name="Science">
        <title>Ancient hybridizations among the ancestral genomes of bread wheat.</title>
        <authorList>
            <consortium name="International Wheat Genome Sequencing Consortium,"/>
            <person name="Marcussen T."/>
            <person name="Sandve S.R."/>
            <person name="Heier L."/>
            <person name="Spannagl M."/>
            <person name="Pfeifer M."/>
            <person name="Jakobsen K.S."/>
            <person name="Wulff B.B."/>
            <person name="Steuernagel B."/>
            <person name="Mayer K.F."/>
            <person name="Olsen O.A."/>
        </authorList>
    </citation>
    <scope>NUCLEOTIDE SEQUENCE [LARGE SCALE GENOMIC DNA]</scope>
    <source>
        <strain evidence="3">cv. AL8/78</strain>
    </source>
</reference>
<reference evidence="3" key="2">
    <citation type="journal article" date="2017" name="Nat. Plants">
        <title>The Aegilops tauschii genome reveals multiple impacts of transposons.</title>
        <authorList>
            <person name="Zhao G."/>
            <person name="Zou C."/>
            <person name="Li K."/>
            <person name="Wang K."/>
            <person name="Li T."/>
            <person name="Gao L."/>
            <person name="Zhang X."/>
            <person name="Wang H."/>
            <person name="Yang Z."/>
            <person name="Liu X."/>
            <person name="Jiang W."/>
            <person name="Mao L."/>
            <person name="Kong X."/>
            <person name="Jiao Y."/>
            <person name="Jia J."/>
        </authorList>
    </citation>
    <scope>NUCLEOTIDE SEQUENCE [LARGE SCALE GENOMIC DNA]</scope>
    <source>
        <strain evidence="3">cv. AL8/78</strain>
    </source>
</reference>
<evidence type="ECO:0008006" key="4">
    <source>
        <dbReference type="Google" id="ProtNLM"/>
    </source>
</evidence>
<dbReference type="Proteomes" id="UP000015105">
    <property type="component" value="Chromosome 3D"/>
</dbReference>
<keyword evidence="3" id="KW-1185">Reference proteome</keyword>
<dbReference type="AlphaFoldDB" id="A0A453EDG5"/>
<reference evidence="2" key="5">
    <citation type="journal article" date="2021" name="G3 (Bethesda)">
        <title>Aegilops tauschii genome assembly Aet v5.0 features greater sequence contiguity and improved annotation.</title>
        <authorList>
            <person name="Wang L."/>
            <person name="Zhu T."/>
            <person name="Rodriguez J.C."/>
            <person name="Deal K.R."/>
            <person name="Dubcovsky J."/>
            <person name="McGuire P.E."/>
            <person name="Lux T."/>
            <person name="Spannagl M."/>
            <person name="Mayer K.F.X."/>
            <person name="Baldrich P."/>
            <person name="Meyers B.C."/>
            <person name="Huo N."/>
            <person name="Gu Y.Q."/>
            <person name="Zhou H."/>
            <person name="Devos K.M."/>
            <person name="Bennetzen J.L."/>
            <person name="Unver T."/>
            <person name="Budak H."/>
            <person name="Gulick P.J."/>
            <person name="Galiba G."/>
            <person name="Kalapos B."/>
            <person name="Nelson D.R."/>
            <person name="Li P."/>
            <person name="You F.M."/>
            <person name="Luo M.C."/>
            <person name="Dvorak J."/>
        </authorList>
    </citation>
    <scope>NUCLEOTIDE SEQUENCE [LARGE SCALE GENOMIC DNA]</scope>
    <source>
        <strain evidence="2">cv. AL8/78</strain>
    </source>
</reference>
<reference evidence="2" key="3">
    <citation type="journal article" date="2017" name="Nature">
        <title>Genome sequence of the progenitor of the wheat D genome Aegilops tauschii.</title>
        <authorList>
            <person name="Luo M.C."/>
            <person name="Gu Y.Q."/>
            <person name="Puiu D."/>
            <person name="Wang H."/>
            <person name="Twardziok S.O."/>
            <person name="Deal K.R."/>
            <person name="Huo N."/>
            <person name="Zhu T."/>
            <person name="Wang L."/>
            <person name="Wang Y."/>
            <person name="McGuire P.E."/>
            <person name="Liu S."/>
            <person name="Long H."/>
            <person name="Ramasamy R.K."/>
            <person name="Rodriguez J.C."/>
            <person name="Van S.L."/>
            <person name="Yuan L."/>
            <person name="Wang Z."/>
            <person name="Xia Z."/>
            <person name="Xiao L."/>
            <person name="Anderson O.D."/>
            <person name="Ouyang S."/>
            <person name="Liang Y."/>
            <person name="Zimin A.V."/>
            <person name="Pertea G."/>
            <person name="Qi P."/>
            <person name="Bennetzen J.L."/>
            <person name="Dai X."/>
            <person name="Dawson M.W."/>
            <person name="Muller H.G."/>
            <person name="Kugler K."/>
            <person name="Rivarola-Duarte L."/>
            <person name="Spannagl M."/>
            <person name="Mayer K.F.X."/>
            <person name="Lu F.H."/>
            <person name="Bevan M.W."/>
            <person name="Leroy P."/>
            <person name="Li P."/>
            <person name="You F.M."/>
            <person name="Sun Q."/>
            <person name="Liu Z."/>
            <person name="Lyons E."/>
            <person name="Wicker T."/>
            <person name="Salzberg S.L."/>
            <person name="Devos K.M."/>
            <person name="Dvorak J."/>
        </authorList>
    </citation>
    <scope>NUCLEOTIDE SEQUENCE [LARGE SCALE GENOMIC DNA]</scope>
    <source>
        <strain evidence="2">cv. AL8/78</strain>
    </source>
</reference>
<feature type="compositionally biased region" description="Polar residues" evidence="1">
    <location>
        <begin position="63"/>
        <end position="77"/>
    </location>
</feature>
<reference evidence="2" key="4">
    <citation type="submission" date="2019-03" db="UniProtKB">
        <authorList>
            <consortium name="EnsemblPlants"/>
        </authorList>
    </citation>
    <scope>IDENTIFICATION</scope>
</reference>
<protein>
    <recommendedName>
        <fullName evidence="4">Serine aminopeptidase S33 domain-containing protein</fullName>
    </recommendedName>
</protein>
<name>A0A453EDG5_AEGTS</name>
<evidence type="ECO:0000313" key="3">
    <source>
        <dbReference type="Proteomes" id="UP000015105"/>
    </source>
</evidence>
<accession>A0A453EDG5</accession>
<dbReference type="Gramene" id="AET3Gv20305800.17">
    <property type="protein sequence ID" value="AET3Gv20305800.17"/>
    <property type="gene ID" value="AET3Gv20305800"/>
</dbReference>
<proteinExistence type="predicted"/>
<feature type="region of interest" description="Disordered" evidence="1">
    <location>
        <begin position="59"/>
        <end position="93"/>
    </location>
</feature>
<evidence type="ECO:0000313" key="2">
    <source>
        <dbReference type="EnsemblPlants" id="AET3Gv20305800.17"/>
    </source>
</evidence>
<organism evidence="2 3">
    <name type="scientific">Aegilops tauschii subsp. strangulata</name>
    <name type="common">Goatgrass</name>
    <dbReference type="NCBI Taxonomy" id="200361"/>
    <lineage>
        <taxon>Eukaryota</taxon>
        <taxon>Viridiplantae</taxon>
        <taxon>Streptophyta</taxon>
        <taxon>Embryophyta</taxon>
        <taxon>Tracheophyta</taxon>
        <taxon>Spermatophyta</taxon>
        <taxon>Magnoliopsida</taxon>
        <taxon>Liliopsida</taxon>
        <taxon>Poales</taxon>
        <taxon>Poaceae</taxon>
        <taxon>BOP clade</taxon>
        <taxon>Pooideae</taxon>
        <taxon>Triticodae</taxon>
        <taxon>Triticeae</taxon>
        <taxon>Triticinae</taxon>
        <taxon>Aegilops</taxon>
    </lineage>
</organism>
<sequence length="93" mass="9930">KIMLENPDVPCFLLGHSTGGAVVLKGVAVRPYQNQTGRNHPDFTSCACKTSASDSWGRGTDILSDSTQVPIQGSQQARHPGVARPRRTASEVL</sequence>
<dbReference type="EnsemblPlants" id="AET3Gv20305800.17">
    <property type="protein sequence ID" value="AET3Gv20305800.17"/>
    <property type="gene ID" value="AET3Gv20305800"/>
</dbReference>